<keyword evidence="2" id="KW-0812">Transmembrane</keyword>
<dbReference type="Proteomes" id="UP001275315">
    <property type="component" value="Unassembled WGS sequence"/>
</dbReference>
<accession>A0ABU5CVG8</accession>
<dbReference type="Gene3D" id="3.40.50.1000">
    <property type="entry name" value="HAD superfamily/HAD-like"/>
    <property type="match status" value="1"/>
</dbReference>
<comment type="caution">
    <text evidence="3">The sequence shown here is derived from an EMBL/GenBank/DDBJ whole genome shotgun (WGS) entry which is preliminary data.</text>
</comment>
<reference evidence="3 4" key="1">
    <citation type="submission" date="2023-10" db="EMBL/GenBank/DDBJ databases">
        <title>Virgibacillus soli CC-YMP-6 genome.</title>
        <authorList>
            <person name="Miliotis G."/>
            <person name="Sengupta P."/>
            <person name="Hameed A."/>
            <person name="Chuvochina M."/>
            <person name="Mcdonagh F."/>
            <person name="Simpson A.C."/>
            <person name="Singh N.K."/>
            <person name="Rekha P.D."/>
            <person name="Raman K."/>
            <person name="Hugenholtz P."/>
            <person name="Venkateswaran K."/>
        </authorList>
    </citation>
    <scope>NUCLEOTIDE SEQUENCE [LARGE SCALE GENOMIC DNA]</scope>
    <source>
        <strain evidence="3 4">CC-YMP-6</strain>
    </source>
</reference>
<evidence type="ECO:0000256" key="1">
    <source>
        <dbReference type="ARBA" id="ARBA00006024"/>
    </source>
</evidence>
<dbReference type="RefSeq" id="WP_320381248.1">
    <property type="nucleotide sequence ID" value="NZ_JAWDIQ010000003.1"/>
</dbReference>
<comment type="similarity">
    <text evidence="1">Belongs to the cation transport ATPase (P-type) (TC 3.A.3) family. Type IB subfamily.</text>
</comment>
<dbReference type="SUPFAM" id="SSF56784">
    <property type="entry name" value="HAD-like"/>
    <property type="match status" value="1"/>
</dbReference>
<dbReference type="PANTHER" id="PTHR48085">
    <property type="entry name" value="CADMIUM/ZINC-TRANSPORTING ATPASE HMA2-RELATED"/>
    <property type="match status" value="1"/>
</dbReference>
<feature type="transmembrane region" description="Helical" evidence="2">
    <location>
        <begin position="42"/>
        <end position="58"/>
    </location>
</feature>
<sequence>MGGAGTDAALETADIALMSDDLNKVPFTIALSRKTLRIIKENITFALGLKTIALLLVIPGWLTLWIAIFADMGATLLVTMNSLRLMKM</sequence>
<evidence type="ECO:0000313" key="3">
    <source>
        <dbReference type="EMBL" id="MDY0410373.1"/>
    </source>
</evidence>
<organism evidence="3 4">
    <name type="scientific">Paracerasibacillus soli</name>
    <dbReference type="NCBI Taxonomy" id="480284"/>
    <lineage>
        <taxon>Bacteria</taxon>
        <taxon>Bacillati</taxon>
        <taxon>Bacillota</taxon>
        <taxon>Bacilli</taxon>
        <taxon>Bacillales</taxon>
        <taxon>Bacillaceae</taxon>
        <taxon>Paracerasibacillus</taxon>
    </lineage>
</organism>
<evidence type="ECO:0000313" key="4">
    <source>
        <dbReference type="Proteomes" id="UP001275315"/>
    </source>
</evidence>
<keyword evidence="2" id="KW-0472">Membrane</keyword>
<keyword evidence="4" id="KW-1185">Reference proteome</keyword>
<dbReference type="PANTHER" id="PTHR48085:SF5">
    <property type="entry name" value="CADMIUM_ZINC-TRANSPORTING ATPASE HMA4-RELATED"/>
    <property type="match status" value="1"/>
</dbReference>
<dbReference type="InterPro" id="IPR023214">
    <property type="entry name" value="HAD_sf"/>
</dbReference>
<name>A0ABU5CVG8_9BACI</name>
<dbReference type="InterPro" id="IPR051014">
    <property type="entry name" value="Cation_Transport_ATPase_IB"/>
</dbReference>
<dbReference type="EMBL" id="JAWDIQ010000003">
    <property type="protein sequence ID" value="MDY0410373.1"/>
    <property type="molecule type" value="Genomic_DNA"/>
</dbReference>
<evidence type="ECO:0000256" key="2">
    <source>
        <dbReference type="SAM" id="Phobius"/>
    </source>
</evidence>
<gene>
    <name evidence="3" type="ORF">RWD45_19745</name>
</gene>
<dbReference type="InterPro" id="IPR036412">
    <property type="entry name" value="HAD-like_sf"/>
</dbReference>
<protein>
    <submittedName>
        <fullName evidence="3">Uncharacterized protein</fullName>
    </submittedName>
</protein>
<keyword evidence="2" id="KW-1133">Transmembrane helix</keyword>
<proteinExistence type="inferred from homology"/>